<feature type="transmembrane region" description="Helical" evidence="5">
    <location>
        <begin position="310"/>
        <end position="329"/>
    </location>
</feature>
<dbReference type="STRING" id="2018661.A0A2A2J4S5"/>
<feature type="transmembrane region" description="Helical" evidence="5">
    <location>
        <begin position="277"/>
        <end position="298"/>
    </location>
</feature>
<dbReference type="GO" id="GO:0016020">
    <property type="term" value="C:membrane"/>
    <property type="evidence" value="ECO:0007669"/>
    <property type="project" value="UniProtKB-SubCell"/>
</dbReference>
<organism evidence="7 8">
    <name type="scientific">Diploscapter pachys</name>
    <dbReference type="NCBI Taxonomy" id="2018661"/>
    <lineage>
        <taxon>Eukaryota</taxon>
        <taxon>Metazoa</taxon>
        <taxon>Ecdysozoa</taxon>
        <taxon>Nematoda</taxon>
        <taxon>Chromadorea</taxon>
        <taxon>Rhabditida</taxon>
        <taxon>Rhabditina</taxon>
        <taxon>Rhabditomorpha</taxon>
        <taxon>Rhabditoidea</taxon>
        <taxon>Rhabditidae</taxon>
        <taxon>Diploscapter</taxon>
    </lineage>
</organism>
<dbReference type="Gene3D" id="1.20.1250.20">
    <property type="entry name" value="MFS general substrate transporter like domains"/>
    <property type="match status" value="1"/>
</dbReference>
<dbReference type="InterPro" id="IPR005829">
    <property type="entry name" value="Sugar_transporter_CS"/>
</dbReference>
<dbReference type="OrthoDB" id="3936150at2759"/>
<sequence>MILTQVSSMFYMVYAGAGPRVLSCNGYTFPPEMENDEICAAIHEMGDNCTKPQFSWQFKSVNVEWNLYCAKAKQVKNSISIQMFGVLVGAVVFGQISDSFGRKLATLISTFGTFVGWLLVAQSRDLFQFTATRSIVGFFTGGAISVVNVYIMENIPKKHRMWINMAITWSPNMPLLAFIAWASHSWDWFAYYNAFFCIPALLFCYFFVHESPRWLIQKGRLEEARHFLTTQLSISDHHHLIDDEFEKVLLTEYEIALQQNRKKGQYSYYHLFSTYRLMLTSIVLAFSYCSTSIINYGILFNLEKLSGSIYWNSVYTGLMRYACNLIFGYADLKFHRVGRKFVHTSGLVVVLISLTVVIGAYYFEMNHELNMTITILILLASSMTSQIYIADGIVANELFPTPIRNLGYSFAQLWNRVGVIFSPIVFYLTDYWIALPYCVMLGMALIDTFAFECLLPETKGKPLVEHMPPRHERIFDTRPLLEPYIRDYIDTLNKASFEQMGAFYHQNAVLVETDKSALWRQKDIEDSLHHMSTECGKTTMDVRNESFRGTAEFPVYEADFIYHTEKAGDMKGHYQQIWKKQNGRYVIYHDEYNMA</sequence>
<keyword evidence="8" id="KW-1185">Reference proteome</keyword>
<keyword evidence="4 5" id="KW-0472">Membrane</keyword>
<accession>A0A2A2J4S5</accession>
<name>A0A2A2J4S5_9BILA</name>
<dbReference type="InterPro" id="IPR032710">
    <property type="entry name" value="NTF2-like_dom_sf"/>
</dbReference>
<dbReference type="Pfam" id="PF14534">
    <property type="entry name" value="DUF4440"/>
    <property type="match status" value="1"/>
</dbReference>
<dbReference type="InterPro" id="IPR005828">
    <property type="entry name" value="MFS_sugar_transport-like"/>
</dbReference>
<feature type="transmembrane region" description="Helical" evidence="5">
    <location>
        <begin position="79"/>
        <end position="97"/>
    </location>
</feature>
<feature type="transmembrane region" description="Helical" evidence="5">
    <location>
        <begin position="434"/>
        <end position="455"/>
    </location>
</feature>
<evidence type="ECO:0000256" key="4">
    <source>
        <dbReference type="ARBA" id="ARBA00023136"/>
    </source>
</evidence>
<gene>
    <name evidence="7" type="ORF">WR25_04159</name>
</gene>
<feature type="transmembrane region" description="Helical" evidence="5">
    <location>
        <begin position="369"/>
        <end position="394"/>
    </location>
</feature>
<feature type="transmembrane region" description="Helical" evidence="5">
    <location>
        <begin position="162"/>
        <end position="182"/>
    </location>
</feature>
<dbReference type="AlphaFoldDB" id="A0A2A2J4S5"/>
<feature type="domain" description="Major facilitator superfamily (MFS) profile" evidence="6">
    <location>
        <begin position="1"/>
        <end position="459"/>
    </location>
</feature>
<proteinExistence type="predicted"/>
<feature type="transmembrane region" description="Helical" evidence="5">
    <location>
        <begin position="188"/>
        <end position="208"/>
    </location>
</feature>
<dbReference type="SUPFAM" id="SSF54427">
    <property type="entry name" value="NTF2-like"/>
    <property type="match status" value="1"/>
</dbReference>
<feature type="transmembrane region" description="Helical" evidence="5">
    <location>
        <begin position="126"/>
        <end position="150"/>
    </location>
</feature>
<evidence type="ECO:0000256" key="1">
    <source>
        <dbReference type="ARBA" id="ARBA00004141"/>
    </source>
</evidence>
<dbReference type="PANTHER" id="PTHR24064">
    <property type="entry name" value="SOLUTE CARRIER FAMILY 22 MEMBER"/>
    <property type="match status" value="1"/>
</dbReference>
<dbReference type="SUPFAM" id="SSF103473">
    <property type="entry name" value="MFS general substrate transporter"/>
    <property type="match status" value="1"/>
</dbReference>
<comment type="subcellular location">
    <subcellularLocation>
        <location evidence="1">Membrane</location>
        <topology evidence="1">Multi-pass membrane protein</topology>
    </subcellularLocation>
</comment>
<evidence type="ECO:0000256" key="3">
    <source>
        <dbReference type="ARBA" id="ARBA00022989"/>
    </source>
</evidence>
<dbReference type="Gene3D" id="3.10.450.50">
    <property type="match status" value="1"/>
</dbReference>
<keyword evidence="2 5" id="KW-0812">Transmembrane</keyword>
<evidence type="ECO:0000313" key="8">
    <source>
        <dbReference type="Proteomes" id="UP000218231"/>
    </source>
</evidence>
<dbReference type="InterPro" id="IPR036259">
    <property type="entry name" value="MFS_trans_sf"/>
</dbReference>
<dbReference type="Proteomes" id="UP000218231">
    <property type="component" value="Unassembled WGS sequence"/>
</dbReference>
<dbReference type="InterPro" id="IPR020846">
    <property type="entry name" value="MFS_dom"/>
</dbReference>
<reference evidence="7 8" key="1">
    <citation type="journal article" date="2017" name="Curr. Biol.">
        <title>Genome architecture and evolution of a unichromosomal asexual nematode.</title>
        <authorList>
            <person name="Fradin H."/>
            <person name="Zegar C."/>
            <person name="Gutwein M."/>
            <person name="Lucas J."/>
            <person name="Kovtun M."/>
            <person name="Corcoran D."/>
            <person name="Baugh L.R."/>
            <person name="Kiontke K."/>
            <person name="Gunsalus K."/>
            <person name="Fitch D.H."/>
            <person name="Piano F."/>
        </authorList>
    </citation>
    <scope>NUCLEOTIDE SEQUENCE [LARGE SCALE GENOMIC DNA]</scope>
    <source>
        <strain evidence="7">PF1309</strain>
    </source>
</reference>
<keyword evidence="3 5" id="KW-1133">Transmembrane helix</keyword>
<dbReference type="PROSITE" id="PS50850">
    <property type="entry name" value="MFS"/>
    <property type="match status" value="1"/>
</dbReference>
<feature type="transmembrane region" description="Helical" evidence="5">
    <location>
        <begin position="341"/>
        <end position="363"/>
    </location>
</feature>
<evidence type="ECO:0000256" key="5">
    <source>
        <dbReference type="SAM" id="Phobius"/>
    </source>
</evidence>
<dbReference type="Pfam" id="PF00083">
    <property type="entry name" value="Sugar_tr"/>
    <property type="match status" value="1"/>
</dbReference>
<feature type="transmembrane region" description="Helical" evidence="5">
    <location>
        <begin position="104"/>
        <end position="120"/>
    </location>
</feature>
<dbReference type="EMBL" id="LIAE01010684">
    <property type="protein sequence ID" value="PAV56614.1"/>
    <property type="molecule type" value="Genomic_DNA"/>
</dbReference>
<comment type="caution">
    <text evidence="7">The sequence shown here is derived from an EMBL/GenBank/DDBJ whole genome shotgun (WGS) entry which is preliminary data.</text>
</comment>
<dbReference type="GO" id="GO:0022857">
    <property type="term" value="F:transmembrane transporter activity"/>
    <property type="evidence" value="ECO:0007669"/>
    <property type="project" value="InterPro"/>
</dbReference>
<dbReference type="PROSITE" id="PS00217">
    <property type="entry name" value="SUGAR_TRANSPORT_2"/>
    <property type="match status" value="1"/>
</dbReference>
<dbReference type="InterPro" id="IPR027843">
    <property type="entry name" value="DUF4440"/>
</dbReference>
<evidence type="ECO:0000256" key="2">
    <source>
        <dbReference type="ARBA" id="ARBA00022692"/>
    </source>
</evidence>
<evidence type="ECO:0000313" key="7">
    <source>
        <dbReference type="EMBL" id="PAV56614.1"/>
    </source>
</evidence>
<protein>
    <recommendedName>
        <fullName evidence="6">Major facilitator superfamily (MFS) profile domain-containing protein</fullName>
    </recommendedName>
</protein>
<evidence type="ECO:0000259" key="6">
    <source>
        <dbReference type="PROSITE" id="PS50850"/>
    </source>
</evidence>